<evidence type="ECO:0000313" key="1">
    <source>
        <dbReference type="EMBL" id="SDL44166.1"/>
    </source>
</evidence>
<organism evidence="1 2">
    <name type="scientific">Pedobacter steynii</name>
    <dbReference type="NCBI Taxonomy" id="430522"/>
    <lineage>
        <taxon>Bacteria</taxon>
        <taxon>Pseudomonadati</taxon>
        <taxon>Bacteroidota</taxon>
        <taxon>Sphingobacteriia</taxon>
        <taxon>Sphingobacteriales</taxon>
        <taxon>Sphingobacteriaceae</taxon>
        <taxon>Pedobacter</taxon>
    </lineage>
</organism>
<accession>A0A1G9K3S7</accession>
<dbReference type="EMBL" id="FNGY01000001">
    <property type="protein sequence ID" value="SDL44166.1"/>
    <property type="molecule type" value="Genomic_DNA"/>
</dbReference>
<dbReference type="Proteomes" id="UP000183200">
    <property type="component" value="Unassembled WGS sequence"/>
</dbReference>
<protein>
    <submittedName>
        <fullName evidence="1">Uncharacterized protein</fullName>
    </submittedName>
</protein>
<sequence>MEAQIEHKGHIVGVLTRALKDNKNVLDMVGGKMGNLLHMRRLIDYVVNICSNYRVNIIYCDQNPLRLVFFPGRVRLGFKYIYSNLKRVAKVTGFAWMPGGLRREMQTNKWYLSSKIYRFWFIGVLPGLQRKDYSCRLLFDLIVEGIFIGRKSCLESFTLKKLSWYQYFSFNIYKRLDQLGYQLYFRSY</sequence>
<proteinExistence type="predicted"/>
<name>A0A1G9K3S7_9SPHI</name>
<reference evidence="2" key="1">
    <citation type="submission" date="2016-10" db="EMBL/GenBank/DDBJ databases">
        <authorList>
            <person name="Varghese N."/>
            <person name="Submissions S."/>
        </authorList>
    </citation>
    <scope>NUCLEOTIDE SEQUENCE [LARGE SCALE GENOMIC DNA]</scope>
    <source>
        <strain evidence="2">DSM 19110</strain>
    </source>
</reference>
<evidence type="ECO:0000313" key="2">
    <source>
        <dbReference type="Proteomes" id="UP000183200"/>
    </source>
</evidence>
<dbReference type="AlphaFoldDB" id="A0A1G9K3S7"/>
<gene>
    <name evidence="1" type="ORF">SAMN05421820_101453</name>
</gene>
<keyword evidence="2" id="KW-1185">Reference proteome</keyword>